<sequence>MRANPTAQLKGFADHYEKCIQSTTQYERLMSETNQDKRLKLWADLTMIARRQEIWDICRSAARFCLLYDN</sequence>
<dbReference type="GO" id="GO:0060294">
    <property type="term" value="P:cilium movement involved in cell motility"/>
    <property type="evidence" value="ECO:0007669"/>
    <property type="project" value="InterPro"/>
</dbReference>
<organism evidence="1 2">
    <name type="scientific">Rotaria magnacalcarata</name>
    <dbReference type="NCBI Taxonomy" id="392030"/>
    <lineage>
        <taxon>Eukaryota</taxon>
        <taxon>Metazoa</taxon>
        <taxon>Spiralia</taxon>
        <taxon>Gnathifera</taxon>
        <taxon>Rotifera</taxon>
        <taxon>Eurotatoria</taxon>
        <taxon>Bdelloidea</taxon>
        <taxon>Philodinida</taxon>
        <taxon>Philodinidae</taxon>
        <taxon>Rotaria</taxon>
    </lineage>
</organism>
<dbReference type="GO" id="GO:0035082">
    <property type="term" value="P:axoneme assembly"/>
    <property type="evidence" value="ECO:0007669"/>
    <property type="project" value="InterPro"/>
</dbReference>
<feature type="non-terminal residue" evidence="1">
    <location>
        <position position="1"/>
    </location>
</feature>
<dbReference type="AlphaFoldDB" id="A0A8S2RFT0"/>
<evidence type="ECO:0000313" key="1">
    <source>
        <dbReference type="EMBL" id="CAF4158028.1"/>
    </source>
</evidence>
<dbReference type="Proteomes" id="UP000681720">
    <property type="component" value="Unassembled WGS sequence"/>
</dbReference>
<dbReference type="InterPro" id="IPR039586">
    <property type="entry name" value="CFAP46"/>
</dbReference>
<comment type="caution">
    <text evidence="1">The sequence shown here is derived from an EMBL/GenBank/DDBJ whole genome shotgun (WGS) entry which is preliminary data.</text>
</comment>
<reference evidence="1" key="1">
    <citation type="submission" date="2021-02" db="EMBL/GenBank/DDBJ databases">
        <authorList>
            <person name="Nowell W R."/>
        </authorList>
    </citation>
    <scope>NUCLEOTIDE SEQUENCE</scope>
</reference>
<proteinExistence type="predicted"/>
<accession>A0A8S2RFT0</accession>
<evidence type="ECO:0000313" key="2">
    <source>
        <dbReference type="Proteomes" id="UP000681720"/>
    </source>
</evidence>
<dbReference type="PANTHER" id="PTHR15977">
    <property type="entry name" value="CILIA- AND FLAGELLA-ASSOCIATED PROTEIN 46"/>
    <property type="match status" value="1"/>
</dbReference>
<gene>
    <name evidence="1" type="ORF">GIL414_LOCUS19817</name>
</gene>
<dbReference type="EMBL" id="CAJOBJ010011158">
    <property type="protein sequence ID" value="CAF4158028.1"/>
    <property type="molecule type" value="Genomic_DNA"/>
</dbReference>
<dbReference type="PANTHER" id="PTHR15977:SF15">
    <property type="entry name" value="CILIA- AND FLAGELLA-ASSOCIATED PROTEIN 46"/>
    <property type="match status" value="1"/>
</dbReference>
<name>A0A8S2RFT0_9BILA</name>
<protein>
    <submittedName>
        <fullName evidence="1">Uncharacterized protein</fullName>
    </submittedName>
</protein>